<feature type="compositionally biased region" description="Gly residues" evidence="1">
    <location>
        <begin position="202"/>
        <end position="213"/>
    </location>
</feature>
<evidence type="ECO:0000256" key="1">
    <source>
        <dbReference type="SAM" id="MobiDB-lite"/>
    </source>
</evidence>
<dbReference type="OrthoDB" id="10666659at2759"/>
<protein>
    <submittedName>
        <fullName evidence="2">Uncharacterized protein</fullName>
    </submittedName>
</protein>
<feature type="compositionally biased region" description="Gly residues" evidence="1">
    <location>
        <begin position="665"/>
        <end position="677"/>
    </location>
</feature>
<dbReference type="KEGG" id="cre:CHLRE_01g012550v5"/>
<name>A0A2K3E5J5_CHLRE</name>
<accession>A0A2K3E5J5</accession>
<feature type="compositionally biased region" description="Low complexity" evidence="1">
    <location>
        <begin position="386"/>
        <end position="400"/>
    </location>
</feature>
<feature type="region of interest" description="Disordered" evidence="1">
    <location>
        <begin position="645"/>
        <end position="698"/>
    </location>
</feature>
<feature type="compositionally biased region" description="Low complexity" evidence="1">
    <location>
        <begin position="586"/>
        <end position="603"/>
    </location>
</feature>
<keyword evidence="3" id="KW-1185">Reference proteome</keyword>
<feature type="region of interest" description="Disordered" evidence="1">
    <location>
        <begin position="163"/>
        <end position="214"/>
    </location>
</feature>
<feature type="region of interest" description="Disordered" evidence="1">
    <location>
        <begin position="347"/>
        <end position="410"/>
    </location>
</feature>
<dbReference type="EMBL" id="CM008962">
    <property type="protein sequence ID" value="PNW88062.1"/>
    <property type="molecule type" value="Genomic_DNA"/>
</dbReference>
<organism evidence="2 3">
    <name type="scientific">Chlamydomonas reinhardtii</name>
    <name type="common">Chlamydomonas smithii</name>
    <dbReference type="NCBI Taxonomy" id="3055"/>
    <lineage>
        <taxon>Eukaryota</taxon>
        <taxon>Viridiplantae</taxon>
        <taxon>Chlorophyta</taxon>
        <taxon>core chlorophytes</taxon>
        <taxon>Chlorophyceae</taxon>
        <taxon>CS clade</taxon>
        <taxon>Chlamydomonadales</taxon>
        <taxon>Chlamydomonadaceae</taxon>
        <taxon>Chlamydomonas</taxon>
    </lineage>
</organism>
<dbReference type="RefSeq" id="XP_042928248.1">
    <property type="nucleotide sequence ID" value="XM_043058334.1"/>
</dbReference>
<feature type="compositionally biased region" description="Low complexity" evidence="1">
    <location>
        <begin position="462"/>
        <end position="475"/>
    </location>
</feature>
<gene>
    <name evidence="2" type="ORF">CHLRE_01g012550v5</name>
</gene>
<dbReference type="Proteomes" id="UP000006906">
    <property type="component" value="Chromosome 1"/>
</dbReference>
<feature type="region of interest" description="Disordered" evidence="1">
    <location>
        <begin position="1"/>
        <end position="112"/>
    </location>
</feature>
<feature type="compositionally biased region" description="Gly residues" evidence="1">
    <location>
        <begin position="845"/>
        <end position="854"/>
    </location>
</feature>
<proteinExistence type="predicted"/>
<reference evidence="2 3" key="1">
    <citation type="journal article" date="2007" name="Science">
        <title>The Chlamydomonas genome reveals the evolution of key animal and plant functions.</title>
        <authorList>
            <person name="Merchant S.S."/>
            <person name="Prochnik S.E."/>
            <person name="Vallon O."/>
            <person name="Harris E.H."/>
            <person name="Karpowicz S.J."/>
            <person name="Witman G.B."/>
            <person name="Terry A."/>
            <person name="Salamov A."/>
            <person name="Fritz-Laylin L.K."/>
            <person name="Marechal-Drouard L."/>
            <person name="Marshall W.F."/>
            <person name="Qu L.H."/>
            <person name="Nelson D.R."/>
            <person name="Sanderfoot A.A."/>
            <person name="Spalding M.H."/>
            <person name="Kapitonov V.V."/>
            <person name="Ren Q."/>
            <person name="Ferris P."/>
            <person name="Lindquist E."/>
            <person name="Shapiro H."/>
            <person name="Lucas S.M."/>
            <person name="Grimwood J."/>
            <person name="Schmutz J."/>
            <person name="Cardol P."/>
            <person name="Cerutti H."/>
            <person name="Chanfreau G."/>
            <person name="Chen C.L."/>
            <person name="Cognat V."/>
            <person name="Croft M.T."/>
            <person name="Dent R."/>
            <person name="Dutcher S."/>
            <person name="Fernandez E."/>
            <person name="Fukuzawa H."/>
            <person name="Gonzalez-Ballester D."/>
            <person name="Gonzalez-Halphen D."/>
            <person name="Hallmann A."/>
            <person name="Hanikenne M."/>
            <person name="Hippler M."/>
            <person name="Inwood W."/>
            <person name="Jabbari K."/>
            <person name="Kalanon M."/>
            <person name="Kuras R."/>
            <person name="Lefebvre P.A."/>
            <person name="Lemaire S.D."/>
            <person name="Lobanov A.V."/>
            <person name="Lohr M."/>
            <person name="Manuell A."/>
            <person name="Meier I."/>
            <person name="Mets L."/>
            <person name="Mittag M."/>
            <person name="Mittelmeier T."/>
            <person name="Moroney J.V."/>
            <person name="Moseley J."/>
            <person name="Napoli C."/>
            <person name="Nedelcu A.M."/>
            <person name="Niyogi K."/>
            <person name="Novoselov S.V."/>
            <person name="Paulsen I.T."/>
            <person name="Pazour G."/>
            <person name="Purton S."/>
            <person name="Ral J.P."/>
            <person name="Riano-Pachon D.M."/>
            <person name="Riekhof W."/>
            <person name="Rymarquis L."/>
            <person name="Schroda M."/>
            <person name="Stern D."/>
            <person name="Umen J."/>
            <person name="Willows R."/>
            <person name="Wilson N."/>
            <person name="Zimmer S.L."/>
            <person name="Allmer J."/>
            <person name="Balk J."/>
            <person name="Bisova K."/>
            <person name="Chen C.J."/>
            <person name="Elias M."/>
            <person name="Gendler K."/>
            <person name="Hauser C."/>
            <person name="Lamb M.R."/>
            <person name="Ledford H."/>
            <person name="Long J.C."/>
            <person name="Minagawa J."/>
            <person name="Page M.D."/>
            <person name="Pan J."/>
            <person name="Pootakham W."/>
            <person name="Roje S."/>
            <person name="Rose A."/>
            <person name="Stahlberg E."/>
            <person name="Terauchi A.M."/>
            <person name="Yang P."/>
            <person name="Ball S."/>
            <person name="Bowler C."/>
            <person name="Dieckmann C.L."/>
            <person name="Gladyshev V.N."/>
            <person name="Green P."/>
            <person name="Jorgensen R."/>
            <person name="Mayfield S."/>
            <person name="Mueller-Roeber B."/>
            <person name="Rajamani S."/>
            <person name="Sayre R.T."/>
            <person name="Brokstein P."/>
            <person name="Dubchak I."/>
            <person name="Goodstein D."/>
            <person name="Hornick L."/>
            <person name="Huang Y.W."/>
            <person name="Jhaveri J."/>
            <person name="Luo Y."/>
            <person name="Martinez D."/>
            <person name="Ngau W.C."/>
            <person name="Otillar B."/>
            <person name="Poliakov A."/>
            <person name="Porter A."/>
            <person name="Szajkowski L."/>
            <person name="Werner G."/>
            <person name="Zhou K."/>
            <person name="Grigoriev I.V."/>
            <person name="Rokhsar D.S."/>
            <person name="Grossman A.R."/>
        </authorList>
    </citation>
    <scope>NUCLEOTIDE SEQUENCE [LARGE SCALE GENOMIC DNA]</scope>
    <source>
        <strain evidence="3">CC-503</strain>
    </source>
</reference>
<dbReference type="Gramene" id="PNW88062">
    <property type="protein sequence ID" value="PNW88062"/>
    <property type="gene ID" value="CHLRE_01g012550v5"/>
</dbReference>
<evidence type="ECO:0000313" key="2">
    <source>
        <dbReference type="EMBL" id="PNW88062.1"/>
    </source>
</evidence>
<feature type="region of interest" description="Disordered" evidence="1">
    <location>
        <begin position="835"/>
        <end position="859"/>
    </location>
</feature>
<feature type="region of interest" description="Disordered" evidence="1">
    <location>
        <begin position="917"/>
        <end position="960"/>
    </location>
</feature>
<dbReference type="InParanoid" id="A0A2K3E5J5"/>
<dbReference type="GeneID" id="66051985"/>
<feature type="region of interest" description="Disordered" evidence="1">
    <location>
        <begin position="440"/>
        <end position="512"/>
    </location>
</feature>
<feature type="compositionally biased region" description="Low complexity" evidence="1">
    <location>
        <begin position="486"/>
        <end position="503"/>
    </location>
</feature>
<sequence>MTPGAYLLHEGGGGSSAAVDALPSPRPQLPYHAQHEPQPAGSFQSPARGSDASQTLQLPASMRAPVSSGATNGAASPRPPSLASPVTVPRPGFSLTSSAATTPLAGPSGSRRSFLCAQPVPLLLPRGGSDGASSLADAYDDGCELDVLTDNNAHVARTAAAGGATVEATSNSGLPSPVGRRIGFLSLGPEAHGADSPPAASSGGGGSSAGGASLGLRLRNPLQLPSAPSPGASRSLRGGAAVLAAAANATATVTISNGNVASPSSLAAPSSPFLILPSAAGQGPSGAAASIKPSKSNGLLLEDLDTEGILRDGGNADSFIEEALGGLEPPPPKLRQQDAPRALLPTQRSSGLAWGSADAGVPSQGSARHRAGSDTPAAPSPRDSYSLRGGAAAASGSPRMSGGGNGAASSASGQVLQLASPVAGPSAGVGFLPRSFSKRVEDIPSAPSPTQAHSLRGGGSTTGSTPGSPAPAAAGRSSVNASSGSRLRQQLQQLQQDPEQQQRWSGTGAAETWNDEDVSCVQQLDGADAEHPAGTQQPSPLPCYFDGASPVGGCSSPRPPGLAPARSAFGGGTGDTGPMSPASPLGRSSGRASGASGAKPAGGRRLDDVPTAPNPRYARSLGVTLAPGDAGGGAAAATAATATATGTASPGLQREPSGLWAASPGGLGGGSSSGGWGSPHVTSPGGGAFTTGAALTPTDSSRSFARRLEEIPAAPSPAHSRSLAVAAAAAAAGGGVGGGLVTRSGGSLGFGGLGGGGPNGPLASARLSLGPTQPLASSVSVSGVPPVACASFTSPTAAAMSSLISLRPECPSPLASALSSSGPLTLSPSAPLAPASPRYVASPPIGGGPGGGGRTRSSALISGGCAGSGAGVPASMGASFGSGVGGAGSMGAVGGAGAGLRHAPSSGVEVSGMLRHQGSGGLTRRLSGLGPGHAAQLPQAVRGGSGGGLPSADVLEEEDL</sequence>
<feature type="compositionally biased region" description="Polar residues" evidence="1">
    <location>
        <begin position="41"/>
        <end position="58"/>
    </location>
</feature>
<feature type="region of interest" description="Disordered" evidence="1">
    <location>
        <begin position="554"/>
        <end position="624"/>
    </location>
</feature>
<dbReference type="AlphaFoldDB" id="A0A2K3E5J5"/>
<evidence type="ECO:0000313" key="3">
    <source>
        <dbReference type="Proteomes" id="UP000006906"/>
    </source>
</evidence>